<keyword evidence="1" id="KW-0812">Transmembrane</keyword>
<keyword evidence="1" id="KW-1133">Transmembrane helix</keyword>
<accession>A0A139P5Q1</accession>
<comment type="caution">
    <text evidence="2">The sequence shown here is derived from an EMBL/GenBank/DDBJ whole genome shotgun (WGS) entry which is preliminary data.</text>
</comment>
<keyword evidence="1" id="KW-0472">Membrane</keyword>
<dbReference type="EMBL" id="LQRI01000085">
    <property type="protein sequence ID" value="KXT83515.1"/>
    <property type="molecule type" value="Genomic_DNA"/>
</dbReference>
<reference evidence="2 3" key="1">
    <citation type="submission" date="2016-01" db="EMBL/GenBank/DDBJ databases">
        <title>Highly variable Streptococcus oralis are common among viridans streptococci isolated from primates.</title>
        <authorList>
            <person name="Denapaite D."/>
            <person name="Rieger M."/>
            <person name="Koendgen S."/>
            <person name="Brueckner R."/>
            <person name="Ochigava I."/>
            <person name="Kappeler P."/>
            <person name="Maetz-Rensing K."/>
            <person name="Leendertz F."/>
            <person name="Hakenbeck R."/>
        </authorList>
    </citation>
    <scope>NUCLEOTIDE SEQUENCE [LARGE SCALE GENOMIC DNA]</scope>
    <source>
        <strain evidence="2 3">DD14</strain>
    </source>
</reference>
<evidence type="ECO:0000256" key="1">
    <source>
        <dbReference type="SAM" id="Phobius"/>
    </source>
</evidence>
<proteinExistence type="predicted"/>
<protein>
    <submittedName>
        <fullName evidence="2">Uncharacterized protein</fullName>
    </submittedName>
</protein>
<dbReference type="RefSeq" id="WP_061417850.1">
    <property type="nucleotide sequence ID" value="NZ_KQ969337.1"/>
</dbReference>
<evidence type="ECO:0000313" key="2">
    <source>
        <dbReference type="EMBL" id="KXT83515.1"/>
    </source>
</evidence>
<organism evidence="2 3">
    <name type="scientific">Streptococcus oralis</name>
    <dbReference type="NCBI Taxonomy" id="1303"/>
    <lineage>
        <taxon>Bacteria</taxon>
        <taxon>Bacillati</taxon>
        <taxon>Bacillota</taxon>
        <taxon>Bacilli</taxon>
        <taxon>Lactobacillales</taxon>
        <taxon>Streptococcaceae</taxon>
        <taxon>Streptococcus</taxon>
    </lineage>
</organism>
<dbReference type="Proteomes" id="UP000070497">
    <property type="component" value="Unassembled WGS sequence"/>
</dbReference>
<feature type="transmembrane region" description="Helical" evidence="1">
    <location>
        <begin position="114"/>
        <end position="132"/>
    </location>
</feature>
<dbReference type="AlphaFoldDB" id="A0A139P5Q1"/>
<sequence length="279" mass="32373">MKEFFRILKESDKLGYKLSAICGVNWLVGQLFKWQSLVFEMIACAVLIKEISAILDISSNYLGFLMVIFILAVPFLKLRFGVEKFIYSFFESIVLVFIFSIAVDSPFQENESSLWVLIALISIGIYQFVNWFQAKLFQRYLFKNVLNKEYLGIKKATDPFPSGINFYVDAGESDANRRMVMINKRAVKEAYQGIVELSFLNVEKFTGISHYRVAWKGFEAPFEVPLKKGFSDVDEMYHLVFRVYPFGEELDFYFKLIRLDLSRRKAFTVQGVAVKVVNK</sequence>
<dbReference type="PATRIC" id="fig|1303.77.peg.520"/>
<name>A0A139P5Q1_STROR</name>
<feature type="transmembrane region" description="Helical" evidence="1">
    <location>
        <begin position="61"/>
        <end position="78"/>
    </location>
</feature>
<evidence type="ECO:0000313" key="3">
    <source>
        <dbReference type="Proteomes" id="UP000070497"/>
    </source>
</evidence>
<feature type="transmembrane region" description="Helical" evidence="1">
    <location>
        <begin position="85"/>
        <end position="102"/>
    </location>
</feature>
<gene>
    <name evidence="2" type="ORF">SORDD14_00453</name>
</gene>